<evidence type="ECO:0000256" key="1">
    <source>
        <dbReference type="SAM" id="MobiDB-lite"/>
    </source>
</evidence>
<accession>A0A511JQC7</accession>
<comment type="caution">
    <text evidence="2">The sequence shown here is derived from an EMBL/GenBank/DDBJ whole genome shotgun (WGS) entry which is preliminary data.</text>
</comment>
<dbReference type="RefSeq" id="WP_146847827.1">
    <property type="nucleotide sequence ID" value="NZ_BJWH01000030.1"/>
</dbReference>
<keyword evidence="3" id="KW-1185">Reference proteome</keyword>
<gene>
    <name evidence="2" type="ORF">CTE05_37780</name>
</gene>
<feature type="region of interest" description="Disordered" evidence="1">
    <location>
        <begin position="57"/>
        <end position="92"/>
    </location>
</feature>
<organism evidence="2 3">
    <name type="scientific">Cellulomonas terrae</name>
    <dbReference type="NCBI Taxonomy" id="311234"/>
    <lineage>
        <taxon>Bacteria</taxon>
        <taxon>Bacillati</taxon>
        <taxon>Actinomycetota</taxon>
        <taxon>Actinomycetes</taxon>
        <taxon>Micrococcales</taxon>
        <taxon>Cellulomonadaceae</taxon>
        <taxon>Cellulomonas</taxon>
    </lineage>
</organism>
<dbReference type="OrthoDB" id="4828791at2"/>
<evidence type="ECO:0000313" key="2">
    <source>
        <dbReference type="EMBL" id="GEM00232.1"/>
    </source>
</evidence>
<sequence>MTSADLYAKARDLDTLADDVETCVDVAWGVPRSPEWECANADDVRGALDQWRTAARTSARNLREEASRVRGEAGRAAEREQDERDARANQPQ</sequence>
<reference evidence="2 3" key="1">
    <citation type="submission" date="2019-07" db="EMBL/GenBank/DDBJ databases">
        <title>Whole genome shotgun sequence of Cellulomonas terrae NBRC 100819.</title>
        <authorList>
            <person name="Hosoyama A."/>
            <person name="Uohara A."/>
            <person name="Ohji S."/>
            <person name="Ichikawa N."/>
        </authorList>
    </citation>
    <scope>NUCLEOTIDE SEQUENCE [LARGE SCALE GENOMIC DNA]</scope>
    <source>
        <strain evidence="2 3">NBRC 100819</strain>
    </source>
</reference>
<dbReference type="AlphaFoldDB" id="A0A511JQC7"/>
<name>A0A511JQC7_9CELL</name>
<proteinExistence type="predicted"/>
<protein>
    <submittedName>
        <fullName evidence="2">Uncharacterized protein</fullName>
    </submittedName>
</protein>
<dbReference type="EMBL" id="BJWH01000030">
    <property type="protein sequence ID" value="GEM00232.1"/>
    <property type="molecule type" value="Genomic_DNA"/>
</dbReference>
<feature type="compositionally biased region" description="Basic and acidic residues" evidence="1">
    <location>
        <begin position="61"/>
        <end position="92"/>
    </location>
</feature>
<dbReference type="Proteomes" id="UP000321049">
    <property type="component" value="Unassembled WGS sequence"/>
</dbReference>
<evidence type="ECO:0000313" key="3">
    <source>
        <dbReference type="Proteomes" id="UP000321049"/>
    </source>
</evidence>